<sequence length="517" mass="57786">MKKILVHLLMTAVLYASSGCDKNFEEINTNPSLASDLEPAYLFSNAQRLSAIASYHYQGEIVQQINTPYGGLLAAGNRNIINDQHASEAFNAIYTGPIRYLIEVTNKTEGKEEQHNLYHMARIWKAYCFQLLVDTYGDVPYTEAGLGYTQADYLPRYDPAEAIYDAIMKEYIEATDALDPTRSSIGSADLFYGGTIDRWKRLGNSLLLRLGMRYTKIDEEKARSIVATATDPVRGGVMQSNEDNALIQFNAMYTNGTSNALLGGERANYYIGKPFVDFLKNNNDPRLRYIAVKYELPANPLATAGAANTNPADQQGMPYGYDESSIETAPDYPGKIGSAWEYSQFNRSTVMRIDAPEFLISFSQTQLLLAEAATRGYLPSGNAQQYYETGISAHMEQAPLFGNMPSITAEEKEVYLHSPNIAFTSERALEQINEQYWVSSFRNWSEAWANFRRSGYPRLNPVNFPSQDPSIPGAGGFIRRLVYPLREISVNAVNIQEAINRMGGNSLGTHIFWDQGN</sequence>
<proteinExistence type="predicted"/>
<accession>A0ABV6HHV7</accession>
<protein>
    <submittedName>
        <fullName evidence="2">SusD/RagB family nutrient-binding outer membrane lipoprotein</fullName>
    </submittedName>
</protein>
<dbReference type="Pfam" id="PF12771">
    <property type="entry name" value="SusD-like_2"/>
    <property type="match status" value="1"/>
</dbReference>
<evidence type="ECO:0000313" key="3">
    <source>
        <dbReference type="Proteomes" id="UP001589774"/>
    </source>
</evidence>
<dbReference type="SUPFAM" id="SSF48452">
    <property type="entry name" value="TPR-like"/>
    <property type="match status" value="1"/>
</dbReference>
<dbReference type="RefSeq" id="WP_130857648.1">
    <property type="nucleotide sequence ID" value="NZ_JBHLWO010000002.1"/>
</dbReference>
<organism evidence="2 3">
    <name type="scientific">Olivibacter oleidegradans</name>
    <dbReference type="NCBI Taxonomy" id="760123"/>
    <lineage>
        <taxon>Bacteria</taxon>
        <taxon>Pseudomonadati</taxon>
        <taxon>Bacteroidota</taxon>
        <taxon>Sphingobacteriia</taxon>
        <taxon>Sphingobacteriales</taxon>
        <taxon>Sphingobacteriaceae</taxon>
        <taxon>Olivibacter</taxon>
    </lineage>
</organism>
<dbReference type="EMBL" id="JBHLWO010000002">
    <property type="protein sequence ID" value="MFC0318483.1"/>
    <property type="molecule type" value="Genomic_DNA"/>
</dbReference>
<evidence type="ECO:0000313" key="2">
    <source>
        <dbReference type="EMBL" id="MFC0318483.1"/>
    </source>
</evidence>
<feature type="chain" id="PRO_5045887432" evidence="1">
    <location>
        <begin position="19"/>
        <end position="517"/>
    </location>
</feature>
<dbReference type="Gene3D" id="1.25.40.390">
    <property type="match status" value="1"/>
</dbReference>
<comment type="caution">
    <text evidence="2">The sequence shown here is derived from an EMBL/GenBank/DDBJ whole genome shotgun (WGS) entry which is preliminary data.</text>
</comment>
<dbReference type="PROSITE" id="PS51257">
    <property type="entry name" value="PROKAR_LIPOPROTEIN"/>
    <property type="match status" value="1"/>
</dbReference>
<feature type="signal peptide" evidence="1">
    <location>
        <begin position="1"/>
        <end position="18"/>
    </location>
</feature>
<keyword evidence="1" id="KW-0732">Signal</keyword>
<dbReference type="InterPro" id="IPR041662">
    <property type="entry name" value="SusD-like_2"/>
</dbReference>
<gene>
    <name evidence="2" type="ORF">ACFFI0_09190</name>
</gene>
<keyword evidence="3" id="KW-1185">Reference proteome</keyword>
<reference evidence="2 3" key="1">
    <citation type="submission" date="2024-09" db="EMBL/GenBank/DDBJ databases">
        <authorList>
            <person name="Sun Q."/>
            <person name="Mori K."/>
        </authorList>
    </citation>
    <scope>NUCLEOTIDE SEQUENCE [LARGE SCALE GENOMIC DNA]</scope>
    <source>
        <strain evidence="2 3">CCM 7765</strain>
    </source>
</reference>
<dbReference type="Proteomes" id="UP001589774">
    <property type="component" value="Unassembled WGS sequence"/>
</dbReference>
<evidence type="ECO:0000256" key="1">
    <source>
        <dbReference type="SAM" id="SignalP"/>
    </source>
</evidence>
<dbReference type="InterPro" id="IPR011990">
    <property type="entry name" value="TPR-like_helical_dom_sf"/>
</dbReference>
<keyword evidence="2" id="KW-0449">Lipoprotein</keyword>
<name>A0ABV6HHV7_9SPHI</name>